<sequence length="110" mass="12320">MKLVYAIVRKDNEDEVMNELTVHRFSVTKLATTGGFLRKGNSTLMIGVEDDKVQDVINIIKHECGERQKITVNMPYVSGPAMVNYSTMPMTVEVGGATIFVVDVEHFEKI</sequence>
<dbReference type="InterPro" id="IPR010375">
    <property type="entry name" value="CdAMP_rec"/>
</dbReference>
<evidence type="ECO:0000313" key="2">
    <source>
        <dbReference type="Proteomes" id="UP000886780"/>
    </source>
</evidence>
<dbReference type="PANTHER" id="PTHR38456:SF1">
    <property type="entry name" value="CYCLIC DI-AMP RECEPTOR A"/>
    <property type="match status" value="1"/>
</dbReference>
<organism evidence="1 2">
    <name type="scientific">Candidatus Lachnoclostridium stercoripullorum</name>
    <dbReference type="NCBI Taxonomy" id="2838635"/>
    <lineage>
        <taxon>Bacteria</taxon>
        <taxon>Bacillati</taxon>
        <taxon>Bacillota</taxon>
        <taxon>Clostridia</taxon>
        <taxon>Lachnospirales</taxon>
        <taxon>Lachnospiraceae</taxon>
    </lineage>
</organism>
<keyword evidence="1" id="KW-0675">Receptor</keyword>
<reference evidence="1" key="1">
    <citation type="journal article" date="2021" name="PeerJ">
        <title>Extensive microbial diversity within the chicken gut microbiome revealed by metagenomics and culture.</title>
        <authorList>
            <person name="Gilroy R."/>
            <person name="Ravi A."/>
            <person name="Getino M."/>
            <person name="Pursley I."/>
            <person name="Horton D.L."/>
            <person name="Alikhan N.F."/>
            <person name="Baker D."/>
            <person name="Gharbi K."/>
            <person name="Hall N."/>
            <person name="Watson M."/>
            <person name="Adriaenssens E.M."/>
            <person name="Foster-Nyarko E."/>
            <person name="Jarju S."/>
            <person name="Secka A."/>
            <person name="Antonio M."/>
            <person name="Oren A."/>
            <person name="Chaudhuri R.R."/>
            <person name="La Ragione R."/>
            <person name="Hildebrand F."/>
            <person name="Pallen M.J."/>
        </authorList>
    </citation>
    <scope>NUCLEOTIDE SEQUENCE</scope>
    <source>
        <strain evidence="1">ChiGjej4B4-12881</strain>
    </source>
</reference>
<name>A0A9D1W3Q5_9FIRM</name>
<dbReference type="Proteomes" id="UP000886780">
    <property type="component" value="Unassembled WGS sequence"/>
</dbReference>
<proteinExistence type="predicted"/>
<protein>
    <submittedName>
        <fullName evidence="1">Cyclic-di-AMP receptor</fullName>
    </submittedName>
</protein>
<dbReference type="SUPFAM" id="SSF54913">
    <property type="entry name" value="GlnB-like"/>
    <property type="match status" value="1"/>
</dbReference>
<evidence type="ECO:0000313" key="1">
    <source>
        <dbReference type="EMBL" id="HIX51613.1"/>
    </source>
</evidence>
<gene>
    <name evidence="1" type="ORF">IAA28_02270</name>
</gene>
<dbReference type="Gene3D" id="3.30.70.120">
    <property type="match status" value="1"/>
</dbReference>
<comment type="caution">
    <text evidence="1">The sequence shown here is derived from an EMBL/GenBank/DDBJ whole genome shotgun (WGS) entry which is preliminary data.</text>
</comment>
<dbReference type="Pfam" id="PF06153">
    <property type="entry name" value="CdAMP_rec"/>
    <property type="match status" value="1"/>
</dbReference>
<dbReference type="AlphaFoldDB" id="A0A9D1W3Q5"/>
<dbReference type="InterPro" id="IPR011322">
    <property type="entry name" value="N-reg_PII-like_a/b"/>
</dbReference>
<dbReference type="InterPro" id="IPR015867">
    <property type="entry name" value="N-reg_PII/ATP_PRibTrfase_C"/>
</dbReference>
<accession>A0A9D1W3Q5</accession>
<dbReference type="PANTHER" id="PTHR38456">
    <property type="entry name" value="CYCLIC DI-AMP RECEPTOR A"/>
    <property type="match status" value="1"/>
</dbReference>
<reference evidence="1" key="2">
    <citation type="submission" date="2021-04" db="EMBL/GenBank/DDBJ databases">
        <authorList>
            <person name="Gilroy R."/>
        </authorList>
    </citation>
    <scope>NUCLEOTIDE SEQUENCE</scope>
    <source>
        <strain evidence="1">ChiGjej4B4-12881</strain>
    </source>
</reference>
<dbReference type="EMBL" id="DXEU01000039">
    <property type="protein sequence ID" value="HIX51613.1"/>
    <property type="molecule type" value="Genomic_DNA"/>
</dbReference>